<dbReference type="Gene3D" id="1.25.40.10">
    <property type="entry name" value="Tetratricopeptide repeat domain"/>
    <property type="match status" value="2"/>
</dbReference>
<dbReference type="CDD" id="cd14014">
    <property type="entry name" value="STKc_PknB_like"/>
    <property type="match status" value="1"/>
</dbReference>
<organism evidence="8 9">
    <name type="scientific">Pseudolysobacter antarcticus</name>
    <dbReference type="NCBI Taxonomy" id="2511995"/>
    <lineage>
        <taxon>Bacteria</taxon>
        <taxon>Pseudomonadati</taxon>
        <taxon>Pseudomonadota</taxon>
        <taxon>Gammaproteobacteria</taxon>
        <taxon>Lysobacterales</taxon>
        <taxon>Rhodanobacteraceae</taxon>
        <taxon>Pseudolysobacter</taxon>
    </lineage>
</organism>
<sequence>MSNLARLRELFEAAIALPPGQRADFAATACGDDLALRHELEALLACDDEASDPLAASIAATAASHFDAATPWLGRRVGNYRILSEIGRGGMGSVYLAERADREYQSQVAIKLIRGFPTADALERLRRERQVLAGLVHPNIARLLDGGTTAEGQPFLVMEYIEGLPLGVWWAEKTPSLTTRLHLFQQLCRAVHYAHQNLIVHRDLKPANVIVRGDDTPMLLDFGIAKLTAADASGERATELRAFTVDYASPEQIAGLPVTTASDVFGLGLILYELLCGKPYKSGGKTGSWRESRPARIALQAEAIWIRNDAARIDGDLDHVVHRALAPEPERRYNSAAALASEIDNYFAGLPLEAGPDRLGYRLRKFVSRHRAAVATVMLALLGVIGASAWLVVERNRAVHAEQQALTEARSAEQTTEFLLRLFNDADPENTRGRDISARDLLDHGRELLGTTLTDQPLVRARLLSALGEIYTSIGQPQRSIELLTQSIALQRAPGADPLRLANALHEVCRAYTDTSQYPQALAACREALTLRQALLPASDVDIGHSYDSIGLVEQGQGEFVSADRDYRHALEIFIAAGAAHREDVASTHHNLGLLAAHKGDPATARTEYETALTIKRALFGEAHPRTLNSLNGLAQAEQSLGDLVAAKRDFEQVLALRLQVQGDDNMHTGHAHNDLAAVLQDSGDYAAAEIHYRAALALFVKHLPADSMDRAGTTNNLGTLFEDRGDYASALPLFEQSLAIRQGKFSAPHPSLARAQHNLARCQFELDNLAAARPLLDAALATRRTLPADNAERFDSEVLDAEWQLASGHGDIAAKNLQALSLPQGRGGYRRRARYAEALAHIAAAKNEWSTARNAEQQALTELQSVVAKDHPLYAQAAARLAYYAHEAGDDAAARELLRGALPVLRMALLAQAKDRVDAERLATKLGIGFNK</sequence>
<evidence type="ECO:0000313" key="8">
    <source>
        <dbReference type="EMBL" id="QBB69789.1"/>
    </source>
</evidence>
<keyword evidence="2 6" id="KW-0547">Nucleotide-binding</keyword>
<dbReference type="PANTHER" id="PTHR43289">
    <property type="entry name" value="MITOGEN-ACTIVATED PROTEIN KINASE KINASE KINASE 20-RELATED"/>
    <property type="match status" value="1"/>
</dbReference>
<dbReference type="Pfam" id="PF13424">
    <property type="entry name" value="TPR_12"/>
    <property type="match status" value="2"/>
</dbReference>
<dbReference type="SMART" id="SM00220">
    <property type="entry name" value="S_TKc"/>
    <property type="match status" value="1"/>
</dbReference>
<evidence type="ECO:0000256" key="2">
    <source>
        <dbReference type="ARBA" id="ARBA00022741"/>
    </source>
</evidence>
<dbReference type="PROSITE" id="PS00108">
    <property type="entry name" value="PROTEIN_KINASE_ST"/>
    <property type="match status" value="1"/>
</dbReference>
<dbReference type="OrthoDB" id="9801841at2"/>
<dbReference type="PROSITE" id="PS50011">
    <property type="entry name" value="PROTEIN_KINASE_DOM"/>
    <property type="match status" value="1"/>
</dbReference>
<reference evidence="8 9" key="1">
    <citation type="submission" date="2019-01" db="EMBL/GenBank/DDBJ databases">
        <title>Pseudolysobacter antarctica gen. nov., sp. nov., isolated from Fildes Peninsula, Antarctica.</title>
        <authorList>
            <person name="Wei Z."/>
            <person name="Peng F."/>
        </authorList>
    </citation>
    <scope>NUCLEOTIDE SEQUENCE [LARGE SCALE GENOMIC DNA]</scope>
    <source>
        <strain evidence="8 9">AQ6-296</strain>
    </source>
</reference>
<gene>
    <name evidence="8" type="ORF">ELE36_05050</name>
</gene>
<feature type="repeat" description="TPR" evidence="5">
    <location>
        <begin position="712"/>
        <end position="745"/>
    </location>
</feature>
<dbReference type="KEGG" id="xbc:ELE36_05050"/>
<name>A0A411HH16_9GAMM</name>
<dbReference type="SUPFAM" id="SSF48452">
    <property type="entry name" value="TPR-like"/>
    <property type="match status" value="3"/>
</dbReference>
<dbReference type="Pfam" id="PF00069">
    <property type="entry name" value="Pkinase"/>
    <property type="match status" value="1"/>
</dbReference>
<evidence type="ECO:0000259" key="7">
    <source>
        <dbReference type="PROSITE" id="PS50011"/>
    </source>
</evidence>
<feature type="domain" description="Protein kinase" evidence="7">
    <location>
        <begin position="80"/>
        <end position="347"/>
    </location>
</feature>
<keyword evidence="5" id="KW-0802">TPR repeat</keyword>
<dbReference type="AlphaFoldDB" id="A0A411HH16"/>
<evidence type="ECO:0000256" key="6">
    <source>
        <dbReference type="PROSITE-ProRule" id="PRU10141"/>
    </source>
</evidence>
<keyword evidence="3 8" id="KW-0418">Kinase</keyword>
<evidence type="ECO:0000313" key="9">
    <source>
        <dbReference type="Proteomes" id="UP000291562"/>
    </source>
</evidence>
<evidence type="ECO:0000256" key="1">
    <source>
        <dbReference type="ARBA" id="ARBA00022679"/>
    </source>
</evidence>
<dbReference type="Pfam" id="PF13374">
    <property type="entry name" value="TPR_10"/>
    <property type="match status" value="1"/>
</dbReference>
<dbReference type="InterPro" id="IPR017441">
    <property type="entry name" value="Protein_kinase_ATP_BS"/>
</dbReference>
<dbReference type="Gene3D" id="1.10.510.10">
    <property type="entry name" value="Transferase(Phosphotransferase) domain 1"/>
    <property type="match status" value="1"/>
</dbReference>
<dbReference type="InterPro" id="IPR000719">
    <property type="entry name" value="Prot_kinase_dom"/>
</dbReference>
<dbReference type="PROSITE" id="PS00107">
    <property type="entry name" value="PROTEIN_KINASE_ATP"/>
    <property type="match status" value="1"/>
</dbReference>
<keyword evidence="8" id="KW-0723">Serine/threonine-protein kinase</keyword>
<evidence type="ECO:0000256" key="4">
    <source>
        <dbReference type="ARBA" id="ARBA00022840"/>
    </source>
</evidence>
<keyword evidence="9" id="KW-1185">Reference proteome</keyword>
<keyword evidence="4 6" id="KW-0067">ATP-binding</keyword>
<proteinExistence type="predicted"/>
<dbReference type="Proteomes" id="UP000291562">
    <property type="component" value="Chromosome"/>
</dbReference>
<evidence type="ECO:0000256" key="3">
    <source>
        <dbReference type="ARBA" id="ARBA00022777"/>
    </source>
</evidence>
<dbReference type="InterPro" id="IPR011009">
    <property type="entry name" value="Kinase-like_dom_sf"/>
</dbReference>
<dbReference type="GO" id="GO:0005524">
    <property type="term" value="F:ATP binding"/>
    <property type="evidence" value="ECO:0007669"/>
    <property type="project" value="UniProtKB-UniRule"/>
</dbReference>
<protein>
    <submittedName>
        <fullName evidence="8">Serine/threonine protein kinase</fullName>
    </submittedName>
</protein>
<dbReference type="SMART" id="SM00028">
    <property type="entry name" value="TPR"/>
    <property type="match status" value="8"/>
</dbReference>
<dbReference type="Pfam" id="PF13176">
    <property type="entry name" value="TPR_7"/>
    <property type="match status" value="1"/>
</dbReference>
<dbReference type="EMBL" id="CP035704">
    <property type="protein sequence ID" value="QBB69789.1"/>
    <property type="molecule type" value="Genomic_DNA"/>
</dbReference>
<dbReference type="PROSITE" id="PS50005">
    <property type="entry name" value="TPR"/>
    <property type="match status" value="1"/>
</dbReference>
<dbReference type="Gene3D" id="3.30.200.20">
    <property type="entry name" value="Phosphorylase Kinase, domain 1"/>
    <property type="match status" value="1"/>
</dbReference>
<keyword evidence="1" id="KW-0808">Transferase</keyword>
<dbReference type="InterPro" id="IPR011990">
    <property type="entry name" value="TPR-like_helical_dom_sf"/>
</dbReference>
<dbReference type="RefSeq" id="WP_129832049.1">
    <property type="nucleotide sequence ID" value="NZ_CP035704.1"/>
</dbReference>
<dbReference type="GO" id="GO:0004674">
    <property type="term" value="F:protein serine/threonine kinase activity"/>
    <property type="evidence" value="ECO:0007669"/>
    <property type="project" value="UniProtKB-KW"/>
</dbReference>
<dbReference type="InterPro" id="IPR019734">
    <property type="entry name" value="TPR_rpt"/>
</dbReference>
<dbReference type="InterPro" id="IPR008271">
    <property type="entry name" value="Ser/Thr_kinase_AS"/>
</dbReference>
<accession>A0A411HH16</accession>
<feature type="binding site" evidence="6">
    <location>
        <position position="111"/>
    </location>
    <ligand>
        <name>ATP</name>
        <dbReference type="ChEBI" id="CHEBI:30616"/>
    </ligand>
</feature>
<evidence type="ECO:0000256" key="5">
    <source>
        <dbReference type="PROSITE-ProRule" id="PRU00339"/>
    </source>
</evidence>
<dbReference type="SUPFAM" id="SSF56112">
    <property type="entry name" value="Protein kinase-like (PK-like)"/>
    <property type="match status" value="1"/>
</dbReference>
<dbReference type="PANTHER" id="PTHR43289:SF34">
    <property type="entry name" value="SERINE_THREONINE-PROTEIN KINASE YBDM-RELATED"/>
    <property type="match status" value="1"/>
</dbReference>